<gene>
    <name evidence="1" type="ORF">SDC9_20490</name>
</gene>
<dbReference type="Gene3D" id="3.30.230.10">
    <property type="match status" value="1"/>
</dbReference>
<organism evidence="1">
    <name type="scientific">bioreactor metagenome</name>
    <dbReference type="NCBI Taxonomy" id="1076179"/>
    <lineage>
        <taxon>unclassified sequences</taxon>
        <taxon>metagenomes</taxon>
        <taxon>ecological metagenomes</taxon>
    </lineage>
</organism>
<name>A0A644U708_9ZZZZ</name>
<evidence type="ECO:0000313" key="1">
    <source>
        <dbReference type="EMBL" id="MPL74673.1"/>
    </source>
</evidence>
<dbReference type="InterPro" id="IPR014721">
    <property type="entry name" value="Ribsml_uS5_D2-typ_fold_subgr"/>
</dbReference>
<dbReference type="InterPro" id="IPR047765">
    <property type="entry name" value="GHMP_GYDIA-like"/>
</dbReference>
<dbReference type="SUPFAM" id="SSF54211">
    <property type="entry name" value="Ribosomal protein S5 domain 2-like"/>
    <property type="match status" value="1"/>
</dbReference>
<dbReference type="EMBL" id="VSSQ01000082">
    <property type="protein sequence ID" value="MPL74673.1"/>
    <property type="molecule type" value="Genomic_DNA"/>
</dbReference>
<dbReference type="InterPro" id="IPR020568">
    <property type="entry name" value="Ribosomal_Su5_D2-typ_SF"/>
</dbReference>
<accession>A0A644U708</accession>
<sequence length="316" mass="34357">MSAPYTGYANGKLLITGEYLVIYGALSFAVPLKVGQGIQLRRGDEAGVLAWKASDPSGIWFTARLSMNELEILSASDDIVAGRLSHLLKAARKLNPVFLTGEAGIEVQTVLDFDRHWGLGSSSTLIALVARMTGVDAFSLYRAVADGSGYDVACALSDTPVLYRVYGEARDIQPVSFDPLYAGQLYLIYLGRKQDSSPEVTEFRKKRPSGLAKEVEEVTFLTGEMVRCTDFDKFSALIERHEQILSSVLGQVTVKKQYFNDFQGSIKSLGAWGGDFILAASASGSGYVKAYFAAKGLNVVFPFRSLVKTAYPAPDK</sequence>
<protein>
    <recommendedName>
        <fullName evidence="2">GHMP kinase</fullName>
    </recommendedName>
</protein>
<dbReference type="AlphaFoldDB" id="A0A644U708"/>
<reference evidence="1" key="1">
    <citation type="submission" date="2019-08" db="EMBL/GenBank/DDBJ databases">
        <authorList>
            <person name="Kucharzyk K."/>
            <person name="Murdoch R.W."/>
            <person name="Higgins S."/>
            <person name="Loffler F."/>
        </authorList>
    </citation>
    <scope>NUCLEOTIDE SEQUENCE</scope>
</reference>
<proteinExistence type="predicted"/>
<dbReference type="NCBIfam" id="NF040656">
    <property type="entry name" value="GHMP_GYDIA"/>
    <property type="match status" value="1"/>
</dbReference>
<evidence type="ECO:0008006" key="2">
    <source>
        <dbReference type="Google" id="ProtNLM"/>
    </source>
</evidence>
<comment type="caution">
    <text evidence="1">The sequence shown here is derived from an EMBL/GenBank/DDBJ whole genome shotgun (WGS) entry which is preliminary data.</text>
</comment>